<feature type="transmembrane region" description="Helical" evidence="7">
    <location>
        <begin position="50"/>
        <end position="67"/>
    </location>
</feature>
<evidence type="ECO:0000256" key="4">
    <source>
        <dbReference type="ARBA" id="ARBA00022692"/>
    </source>
</evidence>
<evidence type="ECO:0000256" key="5">
    <source>
        <dbReference type="ARBA" id="ARBA00022989"/>
    </source>
</evidence>
<dbReference type="AlphaFoldDB" id="A0A090DQX7"/>
<evidence type="ECO:0000313" key="12">
    <source>
        <dbReference type="Proteomes" id="UP000046373"/>
    </source>
</evidence>
<keyword evidence="5 7" id="KW-1133">Transmembrane helix</keyword>
<dbReference type="Proteomes" id="UP000046373">
    <property type="component" value="Unassembled WGS sequence"/>
</dbReference>
<feature type="transmembrane region" description="Helical" evidence="7">
    <location>
        <begin position="119"/>
        <end position="141"/>
    </location>
</feature>
<feature type="transmembrane region" description="Helical" evidence="7">
    <location>
        <begin position="289"/>
        <end position="310"/>
    </location>
</feature>
<dbReference type="Pfam" id="PF13440">
    <property type="entry name" value="Polysacc_synt_3"/>
    <property type="match status" value="1"/>
</dbReference>
<evidence type="ECO:0000256" key="2">
    <source>
        <dbReference type="ARBA" id="ARBA00007430"/>
    </source>
</evidence>
<accession>A0A090DQX7</accession>
<evidence type="ECO:0000256" key="1">
    <source>
        <dbReference type="ARBA" id="ARBA00004651"/>
    </source>
</evidence>
<evidence type="ECO:0000313" key="9">
    <source>
        <dbReference type="EMBL" id="CDX41847.1"/>
    </source>
</evidence>
<dbReference type="Proteomes" id="UP000182888">
    <property type="component" value="Unassembled WGS sequence"/>
</dbReference>
<feature type="transmembrane region" description="Helical" evidence="7">
    <location>
        <begin position="330"/>
        <end position="351"/>
    </location>
</feature>
<dbReference type="EMBL" id="CCMZ01000015">
    <property type="protein sequence ID" value="CDX16412.1"/>
    <property type="molecule type" value="Genomic_DNA"/>
</dbReference>
<evidence type="ECO:0000256" key="6">
    <source>
        <dbReference type="ARBA" id="ARBA00023136"/>
    </source>
</evidence>
<dbReference type="InterPro" id="IPR050833">
    <property type="entry name" value="Poly_Biosynth_Transport"/>
</dbReference>
<reference evidence="11" key="4">
    <citation type="submission" date="2014-08" db="EMBL/GenBank/DDBJ databases">
        <authorList>
            <person name="Moulin L."/>
        </authorList>
    </citation>
    <scope>NUCLEOTIDE SEQUENCE [LARGE SCALE GENOMIC DNA]</scope>
</reference>
<gene>
    <name evidence="8" type="primary">gumJ</name>
    <name evidence="10" type="ORF">MPL1032_210086</name>
    <name evidence="8" type="ORF">MPL3356_220051</name>
    <name evidence="9" type="ORF">MPLDJ20_40086</name>
</gene>
<sequence length="488" mass="52361">MNANPPPPQFGRVALRGGLVTAGAQGFKIAIQFLSVVILARLLVPEDFGLVASVGPIVAFVGLLQDLGLQQAVIQRKEIDQRQLNQVFWLSAVVGLCAGAVVACLAPAIAAFYGDQRMWGITLASAVPLLFGSLAAVPLALMNRHLQFGQLALNDTITAAVGLLATATAAYCGLGYWSLVLGPAVSAVVALAAGWLVTRWMPSWPNLKIDGDIFRFGANLTGFNLVNFLSRNLDNILIGKYSGAVELGYYDRAYKLLLFPLQNINQPLTRIMVPLLSRIHEDKQRFRDIYVRTNWLLAVITMPGIATLTLTSEQVVRLLFGERWMAVAPIFAWLGIAGLMQSVSSTTGWIFICQGKTKTMFHWGIYSSLTTVASFIVGLHWGAIGVAAAYAISGYVLRVPVLAAMIHRVGPVTAGDFLGIQGLFIVSSLLAWLSYLSLPALLTNQSDLLAILVAIALNYGFALALMLAVPQSRKALLATLANVAGNIG</sequence>
<dbReference type="EMBL" id="CCND01000014">
    <property type="protein sequence ID" value="CDX57355.1"/>
    <property type="molecule type" value="Genomic_DNA"/>
</dbReference>
<organism evidence="8 11">
    <name type="scientific">Mesorhizobium plurifarium</name>
    <dbReference type="NCBI Taxonomy" id="69974"/>
    <lineage>
        <taxon>Bacteria</taxon>
        <taxon>Pseudomonadati</taxon>
        <taxon>Pseudomonadota</taxon>
        <taxon>Alphaproteobacteria</taxon>
        <taxon>Hyphomicrobiales</taxon>
        <taxon>Phyllobacteriaceae</taxon>
        <taxon>Mesorhizobium</taxon>
    </lineage>
</organism>
<evidence type="ECO:0000313" key="11">
    <source>
        <dbReference type="Proteomes" id="UP000045285"/>
    </source>
</evidence>
<feature type="transmembrane region" description="Helical" evidence="7">
    <location>
        <begin position="448"/>
        <end position="469"/>
    </location>
</feature>
<dbReference type="PANTHER" id="PTHR30250:SF10">
    <property type="entry name" value="LIPOPOLYSACCHARIDE BIOSYNTHESIS PROTEIN WZXC"/>
    <property type="match status" value="1"/>
</dbReference>
<evidence type="ECO:0000313" key="10">
    <source>
        <dbReference type="EMBL" id="CDX57355.1"/>
    </source>
</evidence>
<dbReference type="Proteomes" id="UP000045285">
    <property type="component" value="Unassembled WGS sequence"/>
</dbReference>
<dbReference type="GO" id="GO:0005886">
    <property type="term" value="C:plasma membrane"/>
    <property type="evidence" value="ECO:0007669"/>
    <property type="project" value="UniProtKB-SubCell"/>
</dbReference>
<evidence type="ECO:0000256" key="7">
    <source>
        <dbReference type="SAM" id="Phobius"/>
    </source>
</evidence>
<reference evidence="10" key="1">
    <citation type="submission" date="2014-08" db="EMBL/GenBank/DDBJ databases">
        <title>DNA barcoding of Bradysia (Diptera: Sciaridae) for detection of the immature stages on agricultural crops.</title>
        <authorList>
            <person name="Shin S."/>
            <person name="Jung S."/>
            <person name="Heller K."/>
            <person name="Menzel F."/>
            <person name="Hong T.-K."/>
            <person name="Lee H."/>
            <person name="Lee S."/>
        </authorList>
    </citation>
    <scope>NUCLEOTIDE SEQUENCE</scope>
</reference>
<feature type="transmembrane region" description="Helical" evidence="7">
    <location>
        <begin position="153"/>
        <end position="171"/>
    </location>
</feature>
<dbReference type="CDD" id="cd13127">
    <property type="entry name" value="MATE_tuaB_like"/>
    <property type="match status" value="1"/>
</dbReference>
<dbReference type="STRING" id="69974.MPLDJ20_40086"/>
<name>A0A090DQX7_MESPL</name>
<evidence type="ECO:0000313" key="13">
    <source>
        <dbReference type="Proteomes" id="UP000182888"/>
    </source>
</evidence>
<evidence type="ECO:0000256" key="3">
    <source>
        <dbReference type="ARBA" id="ARBA00022475"/>
    </source>
</evidence>
<dbReference type="RefSeq" id="WP_040988719.1">
    <property type="nucleotide sequence ID" value="NZ_CCNB01000034.1"/>
</dbReference>
<dbReference type="EMBL" id="CCNB01000034">
    <property type="protein sequence ID" value="CDX41847.1"/>
    <property type="molecule type" value="Genomic_DNA"/>
</dbReference>
<keyword evidence="6 7" id="KW-0472">Membrane</keyword>
<keyword evidence="3" id="KW-1003">Cell membrane</keyword>
<protein>
    <submittedName>
        <fullName evidence="8">Teichuronic acid biosynthesis protein tuaB</fullName>
    </submittedName>
</protein>
<keyword evidence="4 7" id="KW-0812">Transmembrane</keyword>
<dbReference type="GeneID" id="31892231"/>
<feature type="transmembrane region" description="Helical" evidence="7">
    <location>
        <begin position="87"/>
        <end position="113"/>
    </location>
</feature>
<dbReference type="PANTHER" id="PTHR30250">
    <property type="entry name" value="PST FAMILY PREDICTED COLANIC ACID TRANSPORTER"/>
    <property type="match status" value="1"/>
</dbReference>
<feature type="transmembrane region" description="Helical" evidence="7">
    <location>
        <begin position="177"/>
        <end position="198"/>
    </location>
</feature>
<comment type="similarity">
    <text evidence="2">Belongs to the polysaccharide synthase family.</text>
</comment>
<reference evidence="8 12" key="3">
    <citation type="submission" date="2014-08" db="EMBL/GenBank/DDBJ databases">
        <authorList>
            <person name="Moulin Lionel"/>
        </authorList>
    </citation>
    <scope>NUCLEOTIDE SEQUENCE [LARGE SCALE GENOMIC DNA]</scope>
</reference>
<proteinExistence type="inferred from homology"/>
<feature type="transmembrane region" description="Helical" evidence="7">
    <location>
        <begin position="418"/>
        <end position="436"/>
    </location>
</feature>
<keyword evidence="11" id="KW-1185">Reference proteome</keyword>
<comment type="subcellular location">
    <subcellularLocation>
        <location evidence="1">Cell membrane</location>
        <topology evidence="1">Multi-pass membrane protein</topology>
    </subcellularLocation>
</comment>
<reference evidence="13" key="2">
    <citation type="submission" date="2014-08" db="EMBL/GenBank/DDBJ databases">
        <authorList>
            <person name="Edwards T."/>
        </authorList>
    </citation>
    <scope>NUCLEOTIDE SEQUENCE [LARGE SCALE GENOMIC DNA]</scope>
</reference>
<evidence type="ECO:0000313" key="8">
    <source>
        <dbReference type="EMBL" id="CDX16412.1"/>
    </source>
</evidence>